<sequence length="173" mass="18909">MENTKRKVPVWAIILYAVTGLLLLAGVALIIFSAIDSATLLPYKRQNISEYFSDGTHYYTVAGTVEERSVGTLADGAYPLTLILDGVVSDEESINERGRVTFTVPAETYSALAERGFFDALKVGAAVEFYMAWNVWGKTEIAVFTEVSVEGTSFLDAAPALAALEDWIRNDLN</sequence>
<name>A0A9D2H4C1_9FIRM</name>
<reference evidence="2" key="2">
    <citation type="submission" date="2021-04" db="EMBL/GenBank/DDBJ databases">
        <authorList>
            <person name="Gilroy R."/>
        </authorList>
    </citation>
    <scope>NUCLEOTIDE SEQUENCE</scope>
    <source>
        <strain evidence="2">CHK156-179</strain>
    </source>
</reference>
<comment type="caution">
    <text evidence="2">The sequence shown here is derived from an EMBL/GenBank/DDBJ whole genome shotgun (WGS) entry which is preliminary data.</text>
</comment>
<protein>
    <submittedName>
        <fullName evidence="2">Uncharacterized protein</fullName>
    </submittedName>
</protein>
<evidence type="ECO:0000256" key="1">
    <source>
        <dbReference type="SAM" id="Phobius"/>
    </source>
</evidence>
<keyword evidence="1" id="KW-1133">Transmembrane helix</keyword>
<feature type="transmembrane region" description="Helical" evidence="1">
    <location>
        <begin position="12"/>
        <end position="35"/>
    </location>
</feature>
<proteinExistence type="predicted"/>
<keyword evidence="1" id="KW-0472">Membrane</keyword>
<dbReference type="AlphaFoldDB" id="A0A9D2H4C1"/>
<accession>A0A9D2H4C1</accession>
<evidence type="ECO:0000313" key="3">
    <source>
        <dbReference type="Proteomes" id="UP000824221"/>
    </source>
</evidence>
<dbReference type="Proteomes" id="UP000824221">
    <property type="component" value="Unassembled WGS sequence"/>
</dbReference>
<reference evidence="2" key="1">
    <citation type="journal article" date="2021" name="PeerJ">
        <title>Extensive microbial diversity within the chicken gut microbiome revealed by metagenomics and culture.</title>
        <authorList>
            <person name="Gilroy R."/>
            <person name="Ravi A."/>
            <person name="Getino M."/>
            <person name="Pursley I."/>
            <person name="Horton D.L."/>
            <person name="Alikhan N.F."/>
            <person name="Baker D."/>
            <person name="Gharbi K."/>
            <person name="Hall N."/>
            <person name="Watson M."/>
            <person name="Adriaenssens E.M."/>
            <person name="Foster-Nyarko E."/>
            <person name="Jarju S."/>
            <person name="Secka A."/>
            <person name="Antonio M."/>
            <person name="Oren A."/>
            <person name="Chaudhuri R.R."/>
            <person name="La Ragione R."/>
            <person name="Hildebrand F."/>
            <person name="Pallen M.J."/>
        </authorList>
    </citation>
    <scope>NUCLEOTIDE SEQUENCE</scope>
    <source>
        <strain evidence="2">CHK156-179</strain>
    </source>
</reference>
<keyword evidence="1" id="KW-0812">Transmembrane</keyword>
<gene>
    <name evidence="2" type="ORF">H9797_07115</name>
</gene>
<organism evidence="2 3">
    <name type="scientific">Candidatus Gallimonas gallistercoris</name>
    <dbReference type="NCBI Taxonomy" id="2838602"/>
    <lineage>
        <taxon>Bacteria</taxon>
        <taxon>Bacillati</taxon>
        <taxon>Bacillota</taxon>
        <taxon>Clostridia</taxon>
        <taxon>Candidatus Gallimonas</taxon>
    </lineage>
</organism>
<dbReference type="EMBL" id="DXAJ01000105">
    <property type="protein sequence ID" value="HJA03125.1"/>
    <property type="molecule type" value="Genomic_DNA"/>
</dbReference>
<evidence type="ECO:0000313" key="2">
    <source>
        <dbReference type="EMBL" id="HJA03125.1"/>
    </source>
</evidence>